<dbReference type="InterPro" id="IPR047122">
    <property type="entry name" value="Trans-enoyl_RdTase-like"/>
</dbReference>
<dbReference type="STRING" id="1429867.A0A0G4PMW4"/>
<dbReference type="InterPro" id="IPR011032">
    <property type="entry name" value="GroES-like_sf"/>
</dbReference>
<dbReference type="SMART" id="SM00829">
    <property type="entry name" value="PKS_ER"/>
    <property type="match status" value="1"/>
</dbReference>
<feature type="transmembrane region" description="Helical" evidence="4">
    <location>
        <begin position="627"/>
        <end position="644"/>
    </location>
</feature>
<dbReference type="GO" id="GO:0016651">
    <property type="term" value="F:oxidoreductase activity, acting on NAD(P)H"/>
    <property type="evidence" value="ECO:0007669"/>
    <property type="project" value="InterPro"/>
</dbReference>
<dbReference type="SUPFAM" id="SSF51735">
    <property type="entry name" value="NAD(P)-binding Rossmann-fold domains"/>
    <property type="match status" value="1"/>
</dbReference>
<evidence type="ECO:0000256" key="3">
    <source>
        <dbReference type="ARBA" id="ARBA00023002"/>
    </source>
</evidence>
<dbReference type="EMBL" id="HG793157">
    <property type="protein sequence ID" value="CRL27782.1"/>
    <property type="molecule type" value="Genomic_DNA"/>
</dbReference>
<keyword evidence="4" id="KW-0472">Membrane</keyword>
<dbReference type="InterPro" id="IPR013154">
    <property type="entry name" value="ADH-like_N"/>
</dbReference>
<protein>
    <submittedName>
        <fullName evidence="6">Nuclear transport factor 2</fullName>
    </submittedName>
</protein>
<dbReference type="Proteomes" id="UP000053732">
    <property type="component" value="Unassembled WGS sequence"/>
</dbReference>
<feature type="domain" description="Enoyl reductase (ER)" evidence="5">
    <location>
        <begin position="19"/>
        <end position="349"/>
    </location>
</feature>
<dbReference type="PANTHER" id="PTHR45348:SF2">
    <property type="entry name" value="ZINC-TYPE ALCOHOL DEHYDROGENASE-LIKE PROTEIN C2E1P3.01"/>
    <property type="match status" value="1"/>
</dbReference>
<dbReference type="CDD" id="cd08249">
    <property type="entry name" value="enoyl_reductase_like"/>
    <property type="match status" value="1"/>
</dbReference>
<comment type="subcellular location">
    <subcellularLocation>
        <location evidence="1">Membrane</location>
        <topology evidence="1">Multi-pass membrane protein</topology>
    </subcellularLocation>
</comment>
<accession>A0A0G4PMW4</accession>
<dbReference type="Gene3D" id="3.90.180.10">
    <property type="entry name" value="Medium-chain alcohol dehydrogenases, catalytic domain"/>
    <property type="match status" value="1"/>
</dbReference>
<dbReference type="InterPro" id="IPR013149">
    <property type="entry name" value="ADH-like_C"/>
</dbReference>
<feature type="transmembrane region" description="Helical" evidence="4">
    <location>
        <begin position="686"/>
        <end position="705"/>
    </location>
</feature>
<evidence type="ECO:0000313" key="6">
    <source>
        <dbReference type="EMBL" id="CRL27782.1"/>
    </source>
</evidence>
<comment type="similarity">
    <text evidence="2">Belongs to the zinc-containing alcohol dehydrogenase family.</text>
</comment>
<dbReference type="InterPro" id="IPR036259">
    <property type="entry name" value="MFS_trans_sf"/>
</dbReference>
<dbReference type="SUPFAM" id="SSF50129">
    <property type="entry name" value="GroES-like"/>
    <property type="match status" value="1"/>
</dbReference>
<feature type="transmembrane region" description="Helical" evidence="4">
    <location>
        <begin position="425"/>
        <end position="443"/>
    </location>
</feature>
<keyword evidence="3" id="KW-0560">Oxidoreductase</keyword>
<feature type="transmembrane region" description="Helical" evidence="4">
    <location>
        <begin position="766"/>
        <end position="786"/>
    </location>
</feature>
<dbReference type="PANTHER" id="PTHR45348">
    <property type="entry name" value="HYPOTHETICAL OXIDOREDUCTASE (EUROFUNG)"/>
    <property type="match status" value="1"/>
</dbReference>
<dbReference type="SUPFAM" id="SSF103473">
    <property type="entry name" value="MFS general substrate transporter"/>
    <property type="match status" value="1"/>
</dbReference>
<feature type="transmembrane region" description="Helical" evidence="4">
    <location>
        <begin position="482"/>
        <end position="504"/>
    </location>
</feature>
<evidence type="ECO:0000259" key="5">
    <source>
        <dbReference type="SMART" id="SM00829"/>
    </source>
</evidence>
<dbReference type="GO" id="GO:0016020">
    <property type="term" value="C:membrane"/>
    <property type="evidence" value="ECO:0007669"/>
    <property type="project" value="UniProtKB-SubCell"/>
</dbReference>
<dbReference type="Gene3D" id="1.20.1250.20">
    <property type="entry name" value="MFS general substrate transporter like domains"/>
    <property type="match status" value="2"/>
</dbReference>
<feature type="transmembrane region" description="Helical" evidence="4">
    <location>
        <begin position="656"/>
        <end position="674"/>
    </location>
</feature>
<evidence type="ECO:0000256" key="2">
    <source>
        <dbReference type="ARBA" id="ARBA00008072"/>
    </source>
</evidence>
<keyword evidence="4" id="KW-1133">Transmembrane helix</keyword>
<gene>
    <name evidence="6" type="ORF">PCAMFM013_S024g000037</name>
</gene>
<evidence type="ECO:0000313" key="7">
    <source>
        <dbReference type="Proteomes" id="UP000053732"/>
    </source>
</evidence>
<feature type="transmembrane region" description="Helical" evidence="4">
    <location>
        <begin position="449"/>
        <end position="470"/>
    </location>
</feature>
<dbReference type="GO" id="GO:0022857">
    <property type="term" value="F:transmembrane transporter activity"/>
    <property type="evidence" value="ECO:0007669"/>
    <property type="project" value="InterPro"/>
</dbReference>
<dbReference type="InterPro" id="IPR011701">
    <property type="entry name" value="MFS"/>
</dbReference>
<dbReference type="Pfam" id="PF08240">
    <property type="entry name" value="ADH_N"/>
    <property type="match status" value="1"/>
</dbReference>
<proteinExistence type="inferred from homology"/>
<feature type="transmembrane region" description="Helical" evidence="4">
    <location>
        <begin position="347"/>
        <end position="373"/>
    </location>
</feature>
<keyword evidence="7" id="KW-1185">Reference proteome</keyword>
<reference evidence="6 7" key="1">
    <citation type="journal article" date="2014" name="Nat. Commun.">
        <title>Multiple recent horizontal transfers of a large genomic region in cheese making fungi.</title>
        <authorList>
            <person name="Cheeseman K."/>
            <person name="Ropars J."/>
            <person name="Renault P."/>
            <person name="Dupont J."/>
            <person name="Gouzy J."/>
            <person name="Branca A."/>
            <person name="Abraham A.L."/>
            <person name="Ceppi M."/>
            <person name="Conseiller E."/>
            <person name="Debuchy R."/>
            <person name="Malagnac F."/>
            <person name="Goarin A."/>
            <person name="Silar P."/>
            <person name="Lacoste S."/>
            <person name="Sallet E."/>
            <person name="Bensimon A."/>
            <person name="Giraud T."/>
            <person name="Brygoo Y."/>
        </authorList>
    </citation>
    <scope>NUCLEOTIDE SEQUENCE [LARGE SCALE GENOMIC DNA]</scope>
    <source>
        <strain evidence="7">FM 013</strain>
    </source>
</reference>
<dbReference type="CDD" id="cd17325">
    <property type="entry name" value="MFS_MdtG_SLC18_like"/>
    <property type="match status" value="1"/>
</dbReference>
<evidence type="ECO:0000256" key="4">
    <source>
        <dbReference type="SAM" id="Phobius"/>
    </source>
</evidence>
<feature type="transmembrane region" description="Helical" evidence="4">
    <location>
        <begin position="740"/>
        <end position="760"/>
    </location>
</feature>
<dbReference type="Pfam" id="PF00107">
    <property type="entry name" value="ADH_zinc_N"/>
    <property type="match status" value="1"/>
</dbReference>
<dbReference type="Pfam" id="PF07690">
    <property type="entry name" value="MFS_1"/>
    <property type="match status" value="1"/>
</dbReference>
<dbReference type="Gene3D" id="3.40.50.720">
    <property type="entry name" value="NAD(P)-binding Rossmann-like Domain"/>
    <property type="match status" value="1"/>
</dbReference>
<sequence length="833" mass="88739">MTAVRSNSTSQPLNRAAWALSPKARPFVVQEAPYPSPEPNEVVVKNHAVAINPCDYMLQETAFLDYIPYPNIFGVDVAGEVVEVGSNVTDVTVGQRVIGHAFGMDSTYTRHAGFQHYTALLSSLTCPLPADVSFAQGSVIPCALSTAAAALYQKEDLHLQHPSLIPKPTGKTLLVWGGASSVGSCAIQLAKASGYEVMTTASPQNHEQCLRLGASKVFDYHNKSVKDEIVQALSDVDFAGVLDSISKRATVQMCVDIVYALKQDKKVMTTNPVPEEVSLHGVEAKAVLAGTIVENEVSKAIYRDFLPEALKKKIFQATPEPLVVGHGLESVQVGLDRVRQGMSAQKAVVTLFFIISSMYIALFAETFLFGFIVPILGYMLEDRLHLDPSHTQSLTTALLTIHGFVSLISGPIIAHFADKTPSKKIPLLFALTGCLIGTILVACTPSRRIIQGVAGSATWVIGLATITDITSKDKMGQVMGTARSFASTGVVGGPMVAGVLLQLFGYWPAWSVPMAVLVLDMVARLMIPNQPASSPESGSSATEVIPDETTSLLPESSDVDQAPEAGASVTCSESASGRGFYSIMLRDPRVLSSLLNSLTTSAVVAGFDTTLPLHVRNAFGWESLPAGMMFLCLQIPAILLGPVAGSIRDRHGVRSITLSGWVILTPLFVLLGMPGDSRFPWASDEAGKAVHLASLSMIGLFLCLVRGSGGQQMSALVKDLQAKNPLIFGAHGGSSRVSSLYGVSFSLGLMLGPLICGSLVDAAGYFYMNVIMALICLANGASSLFFMEGKPPKNNNVSWILQKSKHPPLNGFSNTTQPVMPSIRMSPFPNSTP</sequence>
<evidence type="ECO:0000256" key="1">
    <source>
        <dbReference type="ARBA" id="ARBA00004141"/>
    </source>
</evidence>
<dbReference type="InterPro" id="IPR020843">
    <property type="entry name" value="ER"/>
</dbReference>
<dbReference type="InterPro" id="IPR036291">
    <property type="entry name" value="NAD(P)-bd_dom_sf"/>
</dbReference>
<dbReference type="AlphaFoldDB" id="A0A0G4PMW4"/>
<organism evidence="6 7">
    <name type="scientific">Penicillium camemberti (strain FM 013)</name>
    <dbReference type="NCBI Taxonomy" id="1429867"/>
    <lineage>
        <taxon>Eukaryota</taxon>
        <taxon>Fungi</taxon>
        <taxon>Dikarya</taxon>
        <taxon>Ascomycota</taxon>
        <taxon>Pezizomycotina</taxon>
        <taxon>Eurotiomycetes</taxon>
        <taxon>Eurotiomycetidae</taxon>
        <taxon>Eurotiales</taxon>
        <taxon>Aspergillaceae</taxon>
        <taxon>Penicillium</taxon>
    </lineage>
</organism>
<feature type="transmembrane region" description="Helical" evidence="4">
    <location>
        <begin position="393"/>
        <end position="413"/>
    </location>
</feature>
<name>A0A0G4PMW4_PENC3</name>
<keyword evidence="4" id="KW-0812">Transmembrane</keyword>